<keyword evidence="9" id="KW-1185">Reference proteome</keyword>
<feature type="region of interest" description="Disordered" evidence="6">
    <location>
        <begin position="2338"/>
        <end position="2362"/>
    </location>
</feature>
<proteinExistence type="predicted"/>
<feature type="compositionally biased region" description="Basic and acidic residues" evidence="6">
    <location>
        <begin position="2339"/>
        <end position="2348"/>
    </location>
</feature>
<sequence>MMEEGAVLTKNRARFKDDFTDLVCSWSLDDVFDDNLYTNQVEMIPKLFQSAEHYLGSYIFPLLEETRTGLASAMEIIQRAPFAEVVTIDEVKPHGSLSYDVKVDCWRNRLIERGRELYKTLPGDILVMSDSKPETTSDLRRMKWSWTFASVIGIEGDEIDDARTSTKFKVRTSKEIDVKGGDQKSLNVVFLINITTNKRIWNALHMLKNLTLIEKVLSTSAMVKENCDFCSENHNITLCEKIGSGLLTQLNESQTEAIMASLLRMTCDHNSFVELIWGPPGTGKTRTISVLLFALLRMGYRTLSCAPTNVAITEVANRVIKLVKESFKDQSAKGDLICPLGDILLFGNNDRLKVGSDIEEIFLNYRVKRLVECLSPLTGWRHCMLSMIDFLENCVTHYHIYVENELSKMKEKKNEDEVEKIKLQSLLEFARVQFKALMPPLRRCLIIFCIHVPKSFILDQNFQNIVHLLCLLETLEMMLFREAVTSDQVEELYSSDITMKDGSKECMHTSSLLCVRSQCFSVLRSLRSSLEKLSLPLVVNENSIKEFCFRMASLIFCTASSSYRLHLTDMEPLNVLVIDEAAQLRECESLIPLQLSGLRHAILVGDECQLPATIKSKVSDEAGFGRSLFERLSSLGHSKYLLNVQYRMHPSISLFPNSKFYHNMILDAPNVKSKRYEKCYLPERMFGPYSFINVLNGREERDEDEHSLRNIVEAAVVVHIVQKLFRAWKGSDASLSIGVISPYAAQVAVIQDKLHQKYENLEKFVVKVKSVDGFQGGEEDIIIISTVRANYGGSIGFLSSSLRTNVALTRARHCLWILGNARTLAKSNSIWEELICDAQGRECFFTADEDSDFSKTILDVKKDLDQLEDLLNGDNILFKQEKWKVIFSDDFRKSFGKLTSTCMKKSVINLLLKLASGWRPKRKNLDSVCESSSQIVKQFKVEGLYVVCSIEIISESGYKQVLKVWDILSLEEVPKLLRRLDSIFNMYTDDFISRCKEKSLEGQLEVPKSWSASSNITRYRNLYDNNVGCDSSDSTSDGRSYVENSRVSESLLLMKFYSLSTGVVNHLLSDRDGGELDLPFEVTDEESEIIQFCKSSFILGRSGTGKTTVLTMKLFQKEQIYQLALQGFTSGNCSMSPIVRKRAEVDHSIEEIGGTSLHQLFVTVSPRLCYAIKLHVSRLKSFACGGSFSSETSLMDAEDADGTSHFKDIPDSFVGIPAKKYPLVITFHKFLMMLDGTMSNSYFERFPEIREFSNDNNRSLRSIALQTFLRKKEVNYDRFCFFYWPHFNSQQTKYLDSSRVFTEIISHIKGGLLAGETPDGKLSRQEYILMSESRTSTMSALNRELIYDIFQDYEKMKLERGEFDLSDFVTNIHLRLKNKCLECDKMDFVYIDEVQDLTMRQISLFKYICANVDEGFVFSGDTAQTIARGIDFRFEDIRSLFYNEFVMESKNEINLERKEKGHISDIFNLYQNFRTHAGVLRLAQSVIDLLYHFFRQSVDFLKPETSLIYGEAPVLLEPGSEENAIVTIFGKSVSAGGKLVGFGAEQVILVRDESARDEVSSYVGNQALVLTIVECKGLEFQDVLLYNFFGSSPLRNQWRVVYEYMNEKDLLDSCLQGCFPSFSQARHSVLCSELKQLYVAITRTRQRLWICENKEEFSKPMFDFWKKLCLVQVKKVDDSFAQAMQMASSPAEWKSRGVKLYWEKKYQMATMCFEKAGDTNWEKRAKAAGLRATADQLRGSNPKEACTILREAAEIFDSIGRSESAAECFCDLGEYERAGRIYLEKCGESELKKAGDCFTLASCYKLAADVYAKGNYFSDCLSVCTKGKLFDLGLQYIEYWKQDSPCHNGMTTTGKEIGKIEQDFLESCALSYYELNDNKSMMRYVRAFLCMDFRRNFLNSVNCLDELLLLEEESGNFKEAAEIAKLKGDLIVEVDLLGKAGLLKEASLLILLYVLSSSLWVAGSSGWPLKPFADKEALLKKAMSFAKQHSDQFYELVCTEVLVLSHELLNLYELHRCLSYSQQYKSPRVEMLSIRKILDAHFSSKSLQYEWEDELPVDVKKHMEDWISLNRCSVHTLVYFWNLWKEKMLNIFQYLECMENQNVSKYMGLGEFCLNYFGVRRQFNNLNEIYVLLNPCADWVKKTDCRSMRQSKNQVSVDTKKLASSARRHWHAELISVSVKVLESLEALYELPMKNSWSLFCQSTCLVHIYEVSKFLMLFPCNDSLTRKLRSFLRLSTKYFENVFPLDGRKSLAENMISLRKTELSRTILQGLIVENISTESELTYGQIGRVVMIWLGCGIPTDELCKKIAERFEENFFWKAFIENLSGNLFSEPLGESSSKDSARCGKIDSVQGPSSSDSVHGILKPDPASNISVQDQKKFSLTDKFHDALRDTYSANWKAKDYISPNCFLYLVERLIILVCHSRDFFFTTKYSFLELLIYLQSDVYPSATSVSDMQLSPETVYDFVAMMVQQFLYNTRETAEWIAKSNIDFNQYYPLLMLRLVVIMCLLCLNSGKYFAILSGLLSQFHISSQLPRPFTEALRRGMKRTSVNLSLNSTAEAFRRIGDPIVIVHLRGKIPKLVCSDAIVVEIGATPQKDNIMRILFPRTGSCLDQRSTAEANAPDLCKGLRHPDANLLSSPDANMSSGNGSADNLKMKWALFQEISDAILSTEKRRDGNLTSSSDFVKIKVELQDSLNILAAGVHVQKSHPVGNGNLFGETSSMLQELNELSSLFHASDFLSAKNMARMGFLLMSLQSRRPKLENFLNQLSVPKEAGAKQISDGQAEENVDKKESIVCNRNDSRSTAVASASQSNDQSKASECNQGKGNNRKKSKKGKGGRKK</sequence>
<name>A0ABD2YL97_9GENT</name>
<dbReference type="Gene3D" id="1.10.10.160">
    <property type="match status" value="1"/>
</dbReference>
<dbReference type="Pfam" id="PF13087">
    <property type="entry name" value="AAA_12"/>
    <property type="match status" value="1"/>
</dbReference>
<evidence type="ECO:0000259" key="7">
    <source>
        <dbReference type="PROSITE" id="PS51198"/>
    </source>
</evidence>
<dbReference type="Gene3D" id="3.40.50.300">
    <property type="entry name" value="P-loop containing nucleotide triphosphate hydrolases"/>
    <property type="match status" value="4"/>
</dbReference>
<keyword evidence="1 5" id="KW-0547">Nucleotide-binding</keyword>
<evidence type="ECO:0000256" key="1">
    <source>
        <dbReference type="ARBA" id="ARBA00022741"/>
    </source>
</evidence>
<dbReference type="GO" id="GO:0004386">
    <property type="term" value="F:helicase activity"/>
    <property type="evidence" value="ECO:0007669"/>
    <property type="project" value="UniProtKB-UniRule"/>
</dbReference>
<keyword evidence="4 5" id="KW-0067">ATP-binding</keyword>
<dbReference type="InterPro" id="IPR013986">
    <property type="entry name" value="DExx_box_DNA_helicase_dom_sf"/>
</dbReference>
<dbReference type="InterPro" id="IPR027417">
    <property type="entry name" value="P-loop_NTPase"/>
</dbReference>
<dbReference type="SUPFAM" id="SSF48452">
    <property type="entry name" value="TPR-like"/>
    <property type="match status" value="1"/>
</dbReference>
<dbReference type="InterPro" id="IPR045529">
    <property type="entry name" value="DUF6469"/>
</dbReference>
<dbReference type="SUPFAM" id="SSF52540">
    <property type="entry name" value="P-loop containing nucleoside triphosphate hydrolases"/>
    <property type="match status" value="2"/>
</dbReference>
<gene>
    <name evidence="8" type="ORF">ACH5RR_032121</name>
</gene>
<dbReference type="FunFam" id="3.40.50.300:FF:000326">
    <property type="entry name" value="P-loop containing nucleoside triphosphate hydrolase"/>
    <property type="match status" value="1"/>
</dbReference>
<dbReference type="GO" id="GO:0016787">
    <property type="term" value="F:hydrolase activity"/>
    <property type="evidence" value="ECO:0007669"/>
    <property type="project" value="UniProtKB-UniRule"/>
</dbReference>
<feature type="compositionally biased region" description="Basic residues" evidence="6">
    <location>
        <begin position="2828"/>
        <end position="2842"/>
    </location>
</feature>
<dbReference type="InterPro" id="IPR041679">
    <property type="entry name" value="DNA2/NAM7-like_C"/>
</dbReference>
<dbReference type="Pfam" id="PF00580">
    <property type="entry name" value="UvrD-helicase"/>
    <property type="match status" value="1"/>
</dbReference>
<accession>A0ABD2YL97</accession>
<evidence type="ECO:0000313" key="9">
    <source>
        <dbReference type="Proteomes" id="UP001630127"/>
    </source>
</evidence>
<dbReference type="EMBL" id="JBJUIK010000013">
    <property type="protein sequence ID" value="KAL3506739.1"/>
    <property type="molecule type" value="Genomic_DNA"/>
</dbReference>
<dbReference type="GO" id="GO:0005524">
    <property type="term" value="F:ATP binding"/>
    <property type="evidence" value="ECO:0007669"/>
    <property type="project" value="UniProtKB-UniRule"/>
</dbReference>
<dbReference type="InterPro" id="IPR014016">
    <property type="entry name" value="UvrD-like_ATP-bd"/>
</dbReference>
<keyword evidence="3 5" id="KW-0347">Helicase</keyword>
<evidence type="ECO:0000256" key="4">
    <source>
        <dbReference type="ARBA" id="ARBA00022840"/>
    </source>
</evidence>
<dbReference type="Proteomes" id="UP001630127">
    <property type="component" value="Unassembled WGS sequence"/>
</dbReference>
<dbReference type="InterPro" id="IPR047187">
    <property type="entry name" value="SF1_C_Upf1"/>
</dbReference>
<feature type="binding site" evidence="5">
    <location>
        <begin position="1100"/>
        <end position="1107"/>
    </location>
    <ligand>
        <name>ATP</name>
        <dbReference type="ChEBI" id="CHEBI:30616"/>
    </ligand>
</feature>
<organism evidence="8 9">
    <name type="scientific">Cinchona calisaya</name>
    <dbReference type="NCBI Taxonomy" id="153742"/>
    <lineage>
        <taxon>Eukaryota</taxon>
        <taxon>Viridiplantae</taxon>
        <taxon>Streptophyta</taxon>
        <taxon>Embryophyta</taxon>
        <taxon>Tracheophyta</taxon>
        <taxon>Spermatophyta</taxon>
        <taxon>Magnoliopsida</taxon>
        <taxon>eudicotyledons</taxon>
        <taxon>Gunneridae</taxon>
        <taxon>Pentapetalae</taxon>
        <taxon>asterids</taxon>
        <taxon>lamiids</taxon>
        <taxon>Gentianales</taxon>
        <taxon>Rubiaceae</taxon>
        <taxon>Cinchonoideae</taxon>
        <taxon>Cinchoneae</taxon>
        <taxon>Cinchona</taxon>
    </lineage>
</organism>
<dbReference type="CDD" id="cd18808">
    <property type="entry name" value="SF1_C_Upf1"/>
    <property type="match status" value="1"/>
</dbReference>
<dbReference type="Pfam" id="PF20073">
    <property type="entry name" value="DUF6469"/>
    <property type="match status" value="1"/>
</dbReference>
<feature type="compositionally biased region" description="Polar residues" evidence="6">
    <location>
        <begin position="2797"/>
        <end position="2823"/>
    </location>
</feature>
<dbReference type="PANTHER" id="PTHR21529:SF4">
    <property type="entry name" value="TPR AND ANKYRIN REPEAT-CONTAINING PROTEIN 1"/>
    <property type="match status" value="1"/>
</dbReference>
<dbReference type="InterPro" id="IPR041677">
    <property type="entry name" value="DNA2/NAM7_AAA_11"/>
</dbReference>
<dbReference type="InterPro" id="IPR039904">
    <property type="entry name" value="TRANK1"/>
</dbReference>
<keyword evidence="2 5" id="KW-0378">Hydrolase</keyword>
<comment type="caution">
    <text evidence="8">The sequence shown here is derived from an EMBL/GenBank/DDBJ whole genome shotgun (WGS) entry which is preliminary data.</text>
</comment>
<dbReference type="InterPro" id="IPR011990">
    <property type="entry name" value="TPR-like_helical_dom_sf"/>
</dbReference>
<feature type="domain" description="UvrD-like helicase ATP-binding" evidence="7">
    <location>
        <begin position="1079"/>
        <end position="1476"/>
    </location>
</feature>
<evidence type="ECO:0000256" key="2">
    <source>
        <dbReference type="ARBA" id="ARBA00022801"/>
    </source>
</evidence>
<dbReference type="GO" id="GO:0005694">
    <property type="term" value="C:chromosome"/>
    <property type="evidence" value="ECO:0007669"/>
    <property type="project" value="UniProtKB-ARBA"/>
</dbReference>
<evidence type="ECO:0000256" key="3">
    <source>
        <dbReference type="ARBA" id="ARBA00022806"/>
    </source>
</evidence>
<protein>
    <recommendedName>
        <fullName evidence="7">UvrD-like helicase ATP-binding domain-containing protein</fullName>
    </recommendedName>
</protein>
<evidence type="ECO:0000313" key="8">
    <source>
        <dbReference type="EMBL" id="KAL3506739.1"/>
    </source>
</evidence>
<feature type="region of interest" description="Disordered" evidence="6">
    <location>
        <begin position="2775"/>
        <end position="2842"/>
    </location>
</feature>
<evidence type="ECO:0000256" key="5">
    <source>
        <dbReference type="PROSITE-ProRule" id="PRU00560"/>
    </source>
</evidence>
<dbReference type="Pfam" id="PF13086">
    <property type="entry name" value="AAA_11"/>
    <property type="match status" value="1"/>
</dbReference>
<reference evidence="8 9" key="1">
    <citation type="submission" date="2024-11" db="EMBL/GenBank/DDBJ databases">
        <title>A near-complete genome assembly of Cinchona calisaya.</title>
        <authorList>
            <person name="Lian D.C."/>
            <person name="Zhao X.W."/>
            <person name="Wei L."/>
        </authorList>
    </citation>
    <scope>NUCLEOTIDE SEQUENCE [LARGE SCALE GENOMIC DNA]</scope>
    <source>
        <tissue evidence="8">Nenye</tissue>
    </source>
</reference>
<dbReference type="PANTHER" id="PTHR21529">
    <property type="entry name" value="MAMMARY TURMOR VIRUS RECEPTOR HOMOLOG 1, 2 MTVR1, 2"/>
    <property type="match status" value="1"/>
</dbReference>
<dbReference type="PROSITE" id="PS51198">
    <property type="entry name" value="UVRD_HELICASE_ATP_BIND"/>
    <property type="match status" value="1"/>
</dbReference>
<evidence type="ECO:0000256" key="6">
    <source>
        <dbReference type="SAM" id="MobiDB-lite"/>
    </source>
</evidence>